<evidence type="ECO:0000256" key="7">
    <source>
        <dbReference type="ARBA" id="ARBA00023136"/>
    </source>
</evidence>
<comment type="caution">
    <text evidence="8">The sequence shown here is derived from an EMBL/GenBank/DDBJ whole genome shotgun (WGS) entry which is preliminary data.</text>
</comment>
<evidence type="ECO:0000256" key="1">
    <source>
        <dbReference type="ARBA" id="ARBA00004229"/>
    </source>
</evidence>
<dbReference type="GO" id="GO:0009707">
    <property type="term" value="C:chloroplast outer membrane"/>
    <property type="evidence" value="ECO:0007669"/>
    <property type="project" value="TreeGrafter"/>
</dbReference>
<proteinExistence type="inferred from homology"/>
<evidence type="ECO:0000256" key="6">
    <source>
        <dbReference type="ARBA" id="ARBA00022679"/>
    </source>
</evidence>
<protein>
    <submittedName>
        <fullName evidence="8">Uncharacterized protein</fullName>
    </submittedName>
</protein>
<evidence type="ECO:0000313" key="8">
    <source>
        <dbReference type="EMBL" id="GMH31356.1"/>
    </source>
</evidence>
<evidence type="ECO:0000313" key="9">
    <source>
        <dbReference type="Proteomes" id="UP001279734"/>
    </source>
</evidence>
<reference evidence="8" key="1">
    <citation type="submission" date="2023-05" db="EMBL/GenBank/DDBJ databases">
        <title>Nepenthes gracilis genome sequencing.</title>
        <authorList>
            <person name="Fukushima K."/>
        </authorList>
    </citation>
    <scope>NUCLEOTIDE SEQUENCE</scope>
    <source>
        <strain evidence="8">SING2019-196</strain>
    </source>
</reference>
<dbReference type="InterPro" id="IPR044525">
    <property type="entry name" value="DGDG1/2"/>
</dbReference>
<dbReference type="GO" id="GO:0046481">
    <property type="term" value="F:digalactosyldiacylglycerol synthase activity"/>
    <property type="evidence" value="ECO:0007669"/>
    <property type="project" value="InterPro"/>
</dbReference>
<dbReference type="PANTHER" id="PTHR46132:SF1">
    <property type="entry name" value="DIGALACTOSYLDIACYLGLYCEROL SYNTHASE 2, CHLOROPLASTIC"/>
    <property type="match status" value="1"/>
</dbReference>
<keyword evidence="6" id="KW-0808">Transferase</keyword>
<dbReference type="EMBL" id="BSYO01000040">
    <property type="protein sequence ID" value="GMH31356.1"/>
    <property type="molecule type" value="Genomic_DNA"/>
</dbReference>
<dbReference type="AlphaFoldDB" id="A0AAD3TLN4"/>
<evidence type="ECO:0000256" key="5">
    <source>
        <dbReference type="ARBA" id="ARBA00022640"/>
    </source>
</evidence>
<organism evidence="8 9">
    <name type="scientific">Nepenthes gracilis</name>
    <name type="common">Slender pitcher plant</name>
    <dbReference type="NCBI Taxonomy" id="150966"/>
    <lineage>
        <taxon>Eukaryota</taxon>
        <taxon>Viridiplantae</taxon>
        <taxon>Streptophyta</taxon>
        <taxon>Embryophyta</taxon>
        <taxon>Tracheophyta</taxon>
        <taxon>Spermatophyta</taxon>
        <taxon>Magnoliopsida</taxon>
        <taxon>eudicotyledons</taxon>
        <taxon>Gunneridae</taxon>
        <taxon>Pentapetalae</taxon>
        <taxon>Caryophyllales</taxon>
        <taxon>Nepenthaceae</taxon>
        <taxon>Nepenthes</taxon>
    </lineage>
</organism>
<gene>
    <name evidence="8" type="ORF">Nepgr_033199</name>
</gene>
<evidence type="ECO:0000256" key="4">
    <source>
        <dbReference type="ARBA" id="ARBA00022528"/>
    </source>
</evidence>
<accession>A0AAD3TLN4</accession>
<keyword evidence="9" id="KW-1185">Reference proteome</keyword>
<keyword evidence="7" id="KW-0472">Membrane</keyword>
<sequence length="128" mass="14213">MYDNSNSFVSAINKVMMEGSALLSDEQMHELSLEAATRRFLRAAELDEAPAARSASKTPSKKFASMSFDMRKRIEDASAFVHFTASGFELSRKAISAIPGILHPEEEQRKELGLLYDAGKQNPKSIKM</sequence>
<comment type="subcellular location">
    <subcellularLocation>
        <location evidence="2">Membrane</location>
    </subcellularLocation>
    <subcellularLocation>
        <location evidence="1">Plastid</location>
        <location evidence="1">Chloroplast</location>
    </subcellularLocation>
</comment>
<comment type="similarity">
    <text evidence="3">Belongs to the glycosyltransferase group 1 family. Glycosyltransferase 4 subfamily.</text>
</comment>
<dbReference type="GO" id="GO:0019375">
    <property type="term" value="P:galactolipid biosynthetic process"/>
    <property type="evidence" value="ECO:0007669"/>
    <property type="project" value="TreeGrafter"/>
</dbReference>
<dbReference type="PANTHER" id="PTHR46132">
    <property type="entry name" value="DIGALACTOSYLDIACYLGLYCEROL SYNTHASE 2, CHLOROPLASTIC"/>
    <property type="match status" value="1"/>
</dbReference>
<evidence type="ECO:0000256" key="3">
    <source>
        <dbReference type="ARBA" id="ARBA00009481"/>
    </source>
</evidence>
<name>A0AAD3TLN4_NEPGR</name>
<dbReference type="Proteomes" id="UP001279734">
    <property type="component" value="Unassembled WGS sequence"/>
</dbReference>
<evidence type="ECO:0000256" key="2">
    <source>
        <dbReference type="ARBA" id="ARBA00004370"/>
    </source>
</evidence>
<keyword evidence="5" id="KW-0934">Plastid</keyword>
<keyword evidence="4" id="KW-0150">Chloroplast</keyword>